<comment type="caution">
    <text evidence="3">The sequence shown here is derived from an EMBL/GenBank/DDBJ whole genome shotgun (WGS) entry which is preliminary data.</text>
</comment>
<sequence length="216" mass="23944">MTERELNEITRLLNQDTHPNASPELDRTILAAAEQYTHKQQIKRSFLSRNAWVPAMSLALVMTVGLLVGMSAWVAPTAPEAPLTGQTLPINVSTPTQTQSSDDVDRTVATLSEPPLLNHSAQSDDVLTSYPLPDTETVLAAMQFDLQSQREAASEQVQLALHDMSQFIQRGALHDARQRYQRLRETCLSCELPSTLELLLLASREPLDQRRSADTG</sequence>
<keyword evidence="2" id="KW-1133">Transmembrane helix</keyword>
<gene>
    <name evidence="3" type="ORF">GCM10008090_11110</name>
</gene>
<feature type="compositionally biased region" description="Polar residues" evidence="1">
    <location>
        <begin position="84"/>
        <end position="101"/>
    </location>
</feature>
<dbReference type="AlphaFoldDB" id="A0A918RP18"/>
<dbReference type="Proteomes" id="UP000614811">
    <property type="component" value="Unassembled WGS sequence"/>
</dbReference>
<feature type="region of interest" description="Disordered" evidence="1">
    <location>
        <begin position="83"/>
        <end position="103"/>
    </location>
</feature>
<protein>
    <submittedName>
        <fullName evidence="3">Uncharacterized protein</fullName>
    </submittedName>
</protein>
<evidence type="ECO:0000313" key="3">
    <source>
        <dbReference type="EMBL" id="GHA03712.1"/>
    </source>
</evidence>
<feature type="transmembrane region" description="Helical" evidence="2">
    <location>
        <begin position="51"/>
        <end position="74"/>
    </location>
</feature>
<keyword evidence="2" id="KW-0812">Transmembrane</keyword>
<accession>A0A918RP18</accession>
<dbReference type="EMBL" id="BMXA01000002">
    <property type="protein sequence ID" value="GHA03712.1"/>
    <property type="molecule type" value="Genomic_DNA"/>
</dbReference>
<reference evidence="3" key="1">
    <citation type="journal article" date="2014" name="Int. J. Syst. Evol. Microbiol.">
        <title>Complete genome sequence of Corynebacterium casei LMG S-19264T (=DSM 44701T), isolated from a smear-ripened cheese.</title>
        <authorList>
            <consortium name="US DOE Joint Genome Institute (JGI-PGF)"/>
            <person name="Walter F."/>
            <person name="Albersmeier A."/>
            <person name="Kalinowski J."/>
            <person name="Ruckert C."/>
        </authorList>
    </citation>
    <scope>NUCLEOTIDE SEQUENCE</scope>
    <source>
        <strain evidence="3">KCTC 12711</strain>
    </source>
</reference>
<evidence type="ECO:0000256" key="2">
    <source>
        <dbReference type="SAM" id="Phobius"/>
    </source>
</evidence>
<proteinExistence type="predicted"/>
<organism evidence="3 4">
    <name type="scientific">Arenicella chitinivorans</name>
    <dbReference type="NCBI Taxonomy" id="1329800"/>
    <lineage>
        <taxon>Bacteria</taxon>
        <taxon>Pseudomonadati</taxon>
        <taxon>Pseudomonadota</taxon>
        <taxon>Gammaproteobacteria</taxon>
        <taxon>Arenicellales</taxon>
        <taxon>Arenicellaceae</taxon>
        <taxon>Arenicella</taxon>
    </lineage>
</organism>
<reference evidence="3" key="2">
    <citation type="submission" date="2020-09" db="EMBL/GenBank/DDBJ databases">
        <authorList>
            <person name="Sun Q."/>
            <person name="Kim S."/>
        </authorList>
    </citation>
    <scope>NUCLEOTIDE SEQUENCE</scope>
    <source>
        <strain evidence="3">KCTC 12711</strain>
    </source>
</reference>
<keyword evidence="2" id="KW-0472">Membrane</keyword>
<dbReference type="RefSeq" id="WP_189399054.1">
    <property type="nucleotide sequence ID" value="NZ_BMXA01000002.1"/>
</dbReference>
<keyword evidence="4" id="KW-1185">Reference proteome</keyword>
<name>A0A918RP18_9GAMM</name>
<evidence type="ECO:0000256" key="1">
    <source>
        <dbReference type="SAM" id="MobiDB-lite"/>
    </source>
</evidence>
<evidence type="ECO:0000313" key="4">
    <source>
        <dbReference type="Proteomes" id="UP000614811"/>
    </source>
</evidence>